<keyword evidence="2" id="KW-1185">Reference proteome</keyword>
<sequence length="218" mass="24758">MGTVVDLLKRWDRPQRGCQLPLWVEIWLGISAMLCTLDVIYTMLRPLTNRGGPLECVYELWNWYADVDLRYATANDLVTMATGRVMIIEIVMNLVSMFMNRSGSKHTLITAFTTNAFVFWKTVVYMALYISPADGNPSYINPTATTYDIIVYFWIPDGIWLLMPLIVLIRLWSELLVYPPGLLSDNPTPPTGRSAYYYTKASNIDDNMSNSGIHLPAA</sequence>
<feature type="transmembrane region" description="Helical" evidence="1">
    <location>
        <begin position="20"/>
        <end position="44"/>
    </location>
</feature>
<evidence type="ECO:0000313" key="3">
    <source>
        <dbReference type="WBParaSite" id="PSU_v2.g15070.t1"/>
    </source>
</evidence>
<accession>A0A914Y8J3</accession>
<protein>
    <submittedName>
        <fullName evidence="3">EXPERA domain-containing protein</fullName>
    </submittedName>
</protein>
<reference evidence="3" key="1">
    <citation type="submission" date="2022-11" db="UniProtKB">
        <authorList>
            <consortium name="WormBaseParasite"/>
        </authorList>
    </citation>
    <scope>IDENTIFICATION</scope>
</reference>
<evidence type="ECO:0000256" key="1">
    <source>
        <dbReference type="SAM" id="Phobius"/>
    </source>
</evidence>
<feature type="transmembrane region" description="Helical" evidence="1">
    <location>
        <begin position="150"/>
        <end position="172"/>
    </location>
</feature>
<dbReference type="Proteomes" id="UP000887577">
    <property type="component" value="Unplaced"/>
</dbReference>
<name>A0A914Y8J3_9BILA</name>
<proteinExistence type="predicted"/>
<evidence type="ECO:0000313" key="2">
    <source>
        <dbReference type="Proteomes" id="UP000887577"/>
    </source>
</evidence>
<feature type="transmembrane region" description="Helical" evidence="1">
    <location>
        <begin position="77"/>
        <end position="96"/>
    </location>
</feature>
<dbReference type="AlphaFoldDB" id="A0A914Y8J3"/>
<keyword evidence="1" id="KW-0472">Membrane</keyword>
<feature type="transmembrane region" description="Helical" evidence="1">
    <location>
        <begin position="108"/>
        <end position="130"/>
    </location>
</feature>
<dbReference type="PANTHER" id="PTHR37919">
    <property type="entry name" value="PROTEIN CBG05606"/>
    <property type="match status" value="1"/>
</dbReference>
<keyword evidence="1" id="KW-0812">Transmembrane</keyword>
<dbReference type="WBParaSite" id="PSU_v2.g15070.t1">
    <property type="protein sequence ID" value="PSU_v2.g15070.t1"/>
    <property type="gene ID" value="PSU_v2.g15070"/>
</dbReference>
<dbReference type="PANTHER" id="PTHR37919:SF2">
    <property type="entry name" value="EXPERA DOMAIN-CONTAINING PROTEIN"/>
    <property type="match status" value="1"/>
</dbReference>
<keyword evidence="1" id="KW-1133">Transmembrane helix</keyword>
<organism evidence="2 3">
    <name type="scientific">Panagrolaimus superbus</name>
    <dbReference type="NCBI Taxonomy" id="310955"/>
    <lineage>
        <taxon>Eukaryota</taxon>
        <taxon>Metazoa</taxon>
        <taxon>Ecdysozoa</taxon>
        <taxon>Nematoda</taxon>
        <taxon>Chromadorea</taxon>
        <taxon>Rhabditida</taxon>
        <taxon>Tylenchina</taxon>
        <taxon>Panagrolaimomorpha</taxon>
        <taxon>Panagrolaimoidea</taxon>
        <taxon>Panagrolaimidae</taxon>
        <taxon>Panagrolaimus</taxon>
    </lineage>
</organism>